<dbReference type="GO" id="GO:0006633">
    <property type="term" value="P:fatty acid biosynthetic process"/>
    <property type="evidence" value="ECO:0007669"/>
    <property type="project" value="UniProtKB-UniRule"/>
</dbReference>
<comment type="function">
    <text evidence="13">Catalyzes the condensation reaction of fatty acid synthesis by the addition to an acyl acceptor of two carbons from malonyl-ACP. Catalyzes the first condensation reaction which initiates fatty acid synthesis and may therefore play a role in governing the total rate of fatty acid production. Possesses both acetoacetyl-ACP synthase and acetyl transacylase activities. Its substrate specificity determines the biosynthesis of branched-chain and/or straight-chain of fatty acids.</text>
</comment>
<evidence type="ECO:0000256" key="2">
    <source>
        <dbReference type="ARBA" id="ARBA00008642"/>
    </source>
</evidence>
<evidence type="ECO:0000256" key="8">
    <source>
        <dbReference type="ARBA" id="ARBA00023098"/>
    </source>
</evidence>
<accession>A0AAE3MF51</accession>
<evidence type="ECO:0000259" key="15">
    <source>
        <dbReference type="Pfam" id="PF08545"/>
    </source>
</evidence>
<keyword evidence="10 13" id="KW-0511">Multifunctional enzyme</keyword>
<evidence type="ECO:0000256" key="12">
    <source>
        <dbReference type="ARBA" id="ARBA00051096"/>
    </source>
</evidence>
<evidence type="ECO:0000256" key="1">
    <source>
        <dbReference type="ARBA" id="ARBA00005194"/>
    </source>
</evidence>
<evidence type="ECO:0000256" key="11">
    <source>
        <dbReference type="ARBA" id="ARBA00023315"/>
    </source>
</evidence>
<feature type="active site" evidence="13">
    <location>
        <position position="114"/>
    </location>
</feature>
<comment type="subcellular location">
    <subcellularLocation>
        <location evidence="13">Cytoplasm</location>
    </subcellularLocation>
</comment>
<protein>
    <recommendedName>
        <fullName evidence="3 13">Beta-ketoacyl-[acyl-carrier-protein] synthase III</fullName>
        <shortName evidence="13">Beta-ketoacyl-ACP synthase III</shortName>
        <shortName evidence="13">KAS III</shortName>
        <ecNumber evidence="3 13">2.3.1.180</ecNumber>
    </recommendedName>
    <alternativeName>
        <fullName evidence="13">3-oxoacyl-[acyl-carrier-protein] synthase 3</fullName>
    </alternativeName>
    <alternativeName>
        <fullName evidence="13">3-oxoacyl-[acyl-carrier-protein] synthase III</fullName>
    </alternativeName>
</protein>
<dbReference type="EC" id="2.3.1.180" evidence="3 13"/>
<evidence type="ECO:0000256" key="7">
    <source>
        <dbReference type="ARBA" id="ARBA00022832"/>
    </source>
</evidence>
<organism evidence="16 17">
    <name type="scientific">Plebeiibacterium marinum</name>
    <dbReference type="NCBI Taxonomy" id="2992111"/>
    <lineage>
        <taxon>Bacteria</taxon>
        <taxon>Pseudomonadati</taxon>
        <taxon>Bacteroidota</taxon>
        <taxon>Bacteroidia</taxon>
        <taxon>Marinilabiliales</taxon>
        <taxon>Marinilabiliaceae</taxon>
        <taxon>Plebeiibacterium</taxon>
    </lineage>
</organism>
<dbReference type="AlphaFoldDB" id="A0AAE3MF51"/>
<dbReference type="HAMAP" id="MF_01815">
    <property type="entry name" value="FabH"/>
    <property type="match status" value="1"/>
</dbReference>
<dbReference type="FunFam" id="3.40.47.10:FF:000004">
    <property type="entry name" value="3-oxoacyl-[acyl-carrier-protein] synthase 3"/>
    <property type="match status" value="1"/>
</dbReference>
<comment type="subunit">
    <text evidence="13">Homodimer.</text>
</comment>
<reference evidence="16" key="1">
    <citation type="submission" date="2022-10" db="EMBL/GenBank/DDBJ databases">
        <authorList>
            <person name="Yu W.X."/>
        </authorList>
    </citation>
    <scope>NUCLEOTIDE SEQUENCE</scope>
    <source>
        <strain evidence="16">D04</strain>
    </source>
</reference>
<evidence type="ECO:0000256" key="5">
    <source>
        <dbReference type="ARBA" id="ARBA00022516"/>
    </source>
</evidence>
<dbReference type="GO" id="GO:0033818">
    <property type="term" value="F:beta-ketoacyl-acyl-carrier-protein synthase III activity"/>
    <property type="evidence" value="ECO:0007669"/>
    <property type="project" value="UniProtKB-UniRule"/>
</dbReference>
<feature type="region of interest" description="ACP-binding" evidence="13">
    <location>
        <begin position="255"/>
        <end position="259"/>
    </location>
</feature>
<dbReference type="NCBIfam" id="TIGR00747">
    <property type="entry name" value="fabH"/>
    <property type="match status" value="1"/>
</dbReference>
<dbReference type="GO" id="GO:0004315">
    <property type="term" value="F:3-oxoacyl-[acyl-carrier-protein] synthase activity"/>
    <property type="evidence" value="ECO:0007669"/>
    <property type="project" value="InterPro"/>
</dbReference>
<keyword evidence="17" id="KW-1185">Reference proteome</keyword>
<comment type="pathway">
    <text evidence="1 13">Lipid metabolism; fatty acid biosynthesis.</text>
</comment>
<dbReference type="Pfam" id="PF08541">
    <property type="entry name" value="ACP_syn_III_C"/>
    <property type="match status" value="1"/>
</dbReference>
<dbReference type="GO" id="GO:0044550">
    <property type="term" value="P:secondary metabolite biosynthetic process"/>
    <property type="evidence" value="ECO:0007669"/>
    <property type="project" value="TreeGrafter"/>
</dbReference>
<dbReference type="PANTHER" id="PTHR34069">
    <property type="entry name" value="3-OXOACYL-[ACYL-CARRIER-PROTEIN] SYNTHASE 3"/>
    <property type="match status" value="1"/>
</dbReference>
<evidence type="ECO:0000256" key="9">
    <source>
        <dbReference type="ARBA" id="ARBA00023160"/>
    </source>
</evidence>
<feature type="active site" evidence="13">
    <location>
        <position position="284"/>
    </location>
</feature>
<dbReference type="EMBL" id="JAPDPI010000028">
    <property type="protein sequence ID" value="MCW3806698.1"/>
    <property type="molecule type" value="Genomic_DNA"/>
</dbReference>
<evidence type="ECO:0000256" key="6">
    <source>
        <dbReference type="ARBA" id="ARBA00022679"/>
    </source>
</evidence>
<comment type="caution">
    <text evidence="16">The sequence shown here is derived from an EMBL/GenBank/DDBJ whole genome shotgun (WGS) entry which is preliminary data.</text>
</comment>
<keyword evidence="8 13" id="KW-0443">Lipid metabolism</keyword>
<gene>
    <name evidence="13" type="primary">fabH</name>
    <name evidence="16" type="ORF">OM074_13765</name>
</gene>
<dbReference type="GO" id="GO:0005737">
    <property type="term" value="C:cytoplasm"/>
    <property type="evidence" value="ECO:0007669"/>
    <property type="project" value="UniProtKB-SubCell"/>
</dbReference>
<dbReference type="InterPro" id="IPR016039">
    <property type="entry name" value="Thiolase-like"/>
</dbReference>
<dbReference type="Gene3D" id="3.40.47.10">
    <property type="match status" value="1"/>
</dbReference>
<dbReference type="CDD" id="cd00830">
    <property type="entry name" value="KAS_III"/>
    <property type="match status" value="1"/>
</dbReference>
<dbReference type="PANTHER" id="PTHR34069:SF2">
    <property type="entry name" value="BETA-KETOACYL-[ACYL-CARRIER-PROTEIN] SYNTHASE III"/>
    <property type="match status" value="1"/>
</dbReference>
<evidence type="ECO:0000256" key="10">
    <source>
        <dbReference type="ARBA" id="ARBA00023268"/>
    </source>
</evidence>
<dbReference type="InterPro" id="IPR004655">
    <property type="entry name" value="FabH"/>
</dbReference>
<dbReference type="InterPro" id="IPR013751">
    <property type="entry name" value="ACP_syn_III_N"/>
</dbReference>
<evidence type="ECO:0000256" key="3">
    <source>
        <dbReference type="ARBA" id="ARBA00012333"/>
    </source>
</evidence>
<feature type="active site" evidence="13">
    <location>
        <position position="254"/>
    </location>
</feature>
<proteinExistence type="inferred from homology"/>
<dbReference type="SUPFAM" id="SSF53901">
    <property type="entry name" value="Thiolase-like"/>
    <property type="match status" value="1"/>
</dbReference>
<keyword evidence="6 13" id="KW-0808">Transferase</keyword>
<sequence>MITAKISGIEAYLPDYKLTNEKLSEMVDTSDEWITKRVGIKERRILKGEGLATSDMGAEAVKKLLQKTNTSAEEIDLIITATVTPDMFFPSTSCLIADKAGIKNAWGFDISAACSGFLFSLQTASQFIETGKHKKVVLVAADKMSSITDYTDRTTCVLFGDAAVAMLLEPTEEKTGVLDHDLHIDGSGKDFLYMKAGGSLRPASHETVDAKEHFIYQEGKSVFKVAVTSMADTSVGMMKKHNISAEELAWFVPHQANLRIIEAVGKRMGLTKDKIKINIERYGNTTAATIPLCLWELEKDLKKGDKLILSAFGGGFTWGSIYLKWAYDN</sequence>
<name>A0AAE3MF51_9BACT</name>
<keyword evidence="9 13" id="KW-0275">Fatty acid biosynthesis</keyword>
<keyword evidence="4 13" id="KW-0963">Cytoplasm</keyword>
<comment type="similarity">
    <text evidence="2 13">Belongs to the thiolase-like superfamily. FabH family.</text>
</comment>
<comment type="catalytic activity">
    <reaction evidence="12">
        <text>malonyl-[ACP] + acetyl-CoA + H(+) = 3-oxobutanoyl-[ACP] + CO2 + CoA</text>
        <dbReference type="Rhea" id="RHEA:12080"/>
        <dbReference type="Rhea" id="RHEA-COMP:9623"/>
        <dbReference type="Rhea" id="RHEA-COMP:9625"/>
        <dbReference type="ChEBI" id="CHEBI:15378"/>
        <dbReference type="ChEBI" id="CHEBI:16526"/>
        <dbReference type="ChEBI" id="CHEBI:57287"/>
        <dbReference type="ChEBI" id="CHEBI:57288"/>
        <dbReference type="ChEBI" id="CHEBI:78449"/>
        <dbReference type="ChEBI" id="CHEBI:78450"/>
        <dbReference type="EC" id="2.3.1.180"/>
    </reaction>
    <physiologicalReaction direction="left-to-right" evidence="12">
        <dbReference type="Rhea" id="RHEA:12081"/>
    </physiologicalReaction>
</comment>
<dbReference type="NCBIfam" id="NF006829">
    <property type="entry name" value="PRK09352.1"/>
    <property type="match status" value="1"/>
</dbReference>
<dbReference type="RefSeq" id="WP_301200372.1">
    <property type="nucleotide sequence ID" value="NZ_JAPDPI010000028.1"/>
</dbReference>
<comment type="domain">
    <text evidence="13">The last Arg residue of the ACP-binding site is essential for the weak association between ACP/AcpP and FabH.</text>
</comment>
<dbReference type="InterPro" id="IPR013747">
    <property type="entry name" value="ACP_syn_III_C"/>
</dbReference>
<keyword evidence="5 13" id="KW-0444">Lipid biosynthesis</keyword>
<evidence type="ECO:0000313" key="16">
    <source>
        <dbReference type="EMBL" id="MCW3806698.1"/>
    </source>
</evidence>
<dbReference type="Proteomes" id="UP001207408">
    <property type="component" value="Unassembled WGS sequence"/>
</dbReference>
<evidence type="ECO:0000259" key="14">
    <source>
        <dbReference type="Pfam" id="PF08541"/>
    </source>
</evidence>
<dbReference type="Pfam" id="PF08545">
    <property type="entry name" value="ACP_syn_III"/>
    <property type="match status" value="1"/>
</dbReference>
<keyword evidence="11 13" id="KW-0012">Acyltransferase</keyword>
<evidence type="ECO:0000256" key="13">
    <source>
        <dbReference type="HAMAP-Rule" id="MF_01815"/>
    </source>
</evidence>
<feature type="domain" description="Beta-ketoacyl-[acyl-carrier-protein] synthase III N-terminal" evidence="15">
    <location>
        <begin position="108"/>
        <end position="186"/>
    </location>
</feature>
<evidence type="ECO:0000256" key="4">
    <source>
        <dbReference type="ARBA" id="ARBA00022490"/>
    </source>
</evidence>
<feature type="domain" description="Beta-ketoacyl-[acyl-carrier-protein] synthase III C-terminal" evidence="14">
    <location>
        <begin position="239"/>
        <end position="325"/>
    </location>
</feature>
<evidence type="ECO:0000313" key="17">
    <source>
        <dbReference type="Proteomes" id="UP001207408"/>
    </source>
</evidence>
<keyword evidence="7 13" id="KW-0276">Fatty acid metabolism</keyword>